<keyword evidence="2" id="KW-1185">Reference proteome</keyword>
<sequence length="100" mass="11602">MLKMERTCNSLKCDVMCNGELIGYMEGVNLIQWFLKNKYSYKGSFSKFITFNPVDDYSGMIVDIVFTDKNLIAKNARIEWIRAPGKNGTFKASNMEYYEI</sequence>
<gene>
    <name evidence="1" type="ORF">ASJ80_12385</name>
</gene>
<reference evidence="1 2" key="1">
    <citation type="journal article" date="2017" name="BMC Genomics">
        <title>Genomic analysis of methanogenic archaea reveals a shift towards energy conservation.</title>
        <authorList>
            <person name="Gilmore S.P."/>
            <person name="Henske J.K."/>
            <person name="Sexton J.A."/>
            <person name="Solomon K.V."/>
            <person name="Seppala S."/>
            <person name="Yoo J.I."/>
            <person name="Huyett L.M."/>
            <person name="Pressman A."/>
            <person name="Cogan J.Z."/>
            <person name="Kivenson V."/>
            <person name="Peng X."/>
            <person name="Tan Y."/>
            <person name="Valentine D.L."/>
            <person name="O'Malley M.A."/>
        </authorList>
    </citation>
    <scope>NUCLEOTIDE SEQUENCE [LARGE SCALE GENOMIC DNA]</scope>
    <source>
        <strain evidence="1 2">M.o.H.</strain>
    </source>
</reference>
<proteinExistence type="predicted"/>
<dbReference type="OrthoDB" id="66890at2157"/>
<dbReference type="RefSeq" id="WP_069585105.1">
    <property type="nucleotide sequence ID" value="NZ_LMVM01000012.1"/>
</dbReference>
<organism evidence="1 2">
    <name type="scientific">Methanobacterium bryantii</name>
    <dbReference type="NCBI Taxonomy" id="2161"/>
    <lineage>
        <taxon>Archaea</taxon>
        <taxon>Methanobacteriati</taxon>
        <taxon>Methanobacteriota</taxon>
        <taxon>Methanomada group</taxon>
        <taxon>Methanobacteria</taxon>
        <taxon>Methanobacteriales</taxon>
        <taxon>Methanobacteriaceae</taxon>
        <taxon>Methanobacterium</taxon>
    </lineage>
</organism>
<evidence type="ECO:0000313" key="2">
    <source>
        <dbReference type="Proteomes" id="UP000217784"/>
    </source>
</evidence>
<dbReference type="Proteomes" id="UP000217784">
    <property type="component" value="Unassembled WGS sequence"/>
</dbReference>
<dbReference type="EMBL" id="LMVM01000012">
    <property type="protein sequence ID" value="PAV05240.1"/>
    <property type="molecule type" value="Genomic_DNA"/>
</dbReference>
<name>A0A2A2H7K2_METBR</name>
<accession>A0A2A2H7K2</accession>
<comment type="caution">
    <text evidence="1">The sequence shown here is derived from an EMBL/GenBank/DDBJ whole genome shotgun (WGS) entry which is preliminary data.</text>
</comment>
<dbReference type="AlphaFoldDB" id="A0A2A2H7K2"/>
<evidence type="ECO:0000313" key="1">
    <source>
        <dbReference type="EMBL" id="PAV05240.1"/>
    </source>
</evidence>
<protein>
    <submittedName>
        <fullName evidence="1">Uncharacterized protein</fullName>
    </submittedName>
</protein>